<gene>
    <name evidence="10" type="ORF">L0661_06300</name>
</gene>
<comment type="function">
    <text evidence="1">Represses transcription of the icaADBC operon necessary for biofilm production.</text>
</comment>
<dbReference type="InterPro" id="IPR041646">
    <property type="entry name" value="IcaR_C"/>
</dbReference>
<sequence length="211" mass="23794">MGRKSLKGARQQEIILAFYKLAKIEGLENTSIAKIAKEMDVNPSLIIHYFQNKEELSYALIDFILDRYTPIFNVPGKSAKNSKTILLKVIDNLFSKKWDTLFDDGLFYSCYALSFRDEKIKTRYKSLLESLRHKLSELIEACNEDGSLSVDNPYECADLIFTILDGAYFYLSMIKEPAIAKAKLASYKQKALNVVGLQAESPLASGAVVLL</sequence>
<dbReference type="GO" id="GO:0003677">
    <property type="term" value="F:DNA binding"/>
    <property type="evidence" value="ECO:0007669"/>
    <property type="project" value="UniProtKB-UniRule"/>
</dbReference>
<evidence type="ECO:0000256" key="1">
    <source>
        <dbReference type="ARBA" id="ARBA00002291"/>
    </source>
</evidence>
<dbReference type="EMBL" id="JAKFFV010000004">
    <property type="protein sequence ID" value="MCF2497908.1"/>
    <property type="molecule type" value="Genomic_DNA"/>
</dbReference>
<name>A0A9X1Q9V0_9BACT</name>
<dbReference type="InterPro" id="IPR001647">
    <property type="entry name" value="HTH_TetR"/>
</dbReference>
<feature type="domain" description="HTH tetR-type" evidence="9">
    <location>
        <begin position="8"/>
        <end position="68"/>
    </location>
</feature>
<evidence type="ECO:0000256" key="7">
    <source>
        <dbReference type="ARBA" id="ARBA00030200"/>
    </source>
</evidence>
<evidence type="ECO:0000256" key="4">
    <source>
        <dbReference type="ARBA" id="ARBA00023015"/>
    </source>
</evidence>
<evidence type="ECO:0000256" key="8">
    <source>
        <dbReference type="PROSITE-ProRule" id="PRU00335"/>
    </source>
</evidence>
<evidence type="ECO:0000256" key="5">
    <source>
        <dbReference type="ARBA" id="ARBA00023125"/>
    </source>
</evidence>
<proteinExistence type="predicted"/>
<accession>A0A9X1Q9V0</accession>
<evidence type="ECO:0000259" key="9">
    <source>
        <dbReference type="PROSITE" id="PS50977"/>
    </source>
</evidence>
<feature type="DNA-binding region" description="H-T-H motif" evidence="8">
    <location>
        <begin position="31"/>
        <end position="50"/>
    </location>
</feature>
<dbReference type="PROSITE" id="PS50977">
    <property type="entry name" value="HTH_TETR_2"/>
    <property type="match status" value="1"/>
</dbReference>
<comment type="caution">
    <text evidence="10">The sequence shown here is derived from an EMBL/GenBank/DDBJ whole genome shotgun (WGS) entry which is preliminary data.</text>
</comment>
<dbReference type="RefSeq" id="WP_235177189.1">
    <property type="nucleotide sequence ID" value="NZ_JAKFFV010000004.1"/>
</dbReference>
<evidence type="ECO:0000313" key="10">
    <source>
        <dbReference type="EMBL" id="MCF2497908.1"/>
    </source>
</evidence>
<dbReference type="SUPFAM" id="SSF48498">
    <property type="entry name" value="Tetracyclin repressor-like, C-terminal domain"/>
    <property type="match status" value="1"/>
</dbReference>
<comment type="subunit">
    <text evidence="2">Homodimer.</text>
</comment>
<keyword evidence="4" id="KW-0805">Transcription regulation</keyword>
<dbReference type="Proteomes" id="UP001139411">
    <property type="component" value="Unassembled WGS sequence"/>
</dbReference>
<evidence type="ECO:0000313" key="11">
    <source>
        <dbReference type="Proteomes" id="UP001139411"/>
    </source>
</evidence>
<dbReference type="Pfam" id="PF18665">
    <property type="entry name" value="TetR_C_37"/>
    <property type="match status" value="1"/>
</dbReference>
<reference evidence="10" key="1">
    <citation type="submission" date="2022-01" db="EMBL/GenBank/DDBJ databases">
        <title>Novel species in genus Dyadobacter.</title>
        <authorList>
            <person name="Ma C."/>
        </authorList>
    </citation>
    <scope>NUCLEOTIDE SEQUENCE</scope>
    <source>
        <strain evidence="10">CY357</strain>
    </source>
</reference>
<dbReference type="PANTHER" id="PTHR47506:SF6">
    <property type="entry name" value="HTH-TYPE TRANSCRIPTIONAL REPRESSOR NEMR"/>
    <property type="match status" value="1"/>
</dbReference>
<evidence type="ECO:0000256" key="2">
    <source>
        <dbReference type="ARBA" id="ARBA00011738"/>
    </source>
</evidence>
<keyword evidence="6" id="KW-0804">Transcription</keyword>
<keyword evidence="5 8" id="KW-0238">DNA-binding</keyword>
<evidence type="ECO:0000256" key="6">
    <source>
        <dbReference type="ARBA" id="ARBA00023163"/>
    </source>
</evidence>
<organism evidence="10 11">
    <name type="scientific">Dyadobacter chenhuakuii</name>
    <dbReference type="NCBI Taxonomy" id="2909339"/>
    <lineage>
        <taxon>Bacteria</taxon>
        <taxon>Pseudomonadati</taxon>
        <taxon>Bacteroidota</taxon>
        <taxon>Cytophagia</taxon>
        <taxon>Cytophagales</taxon>
        <taxon>Spirosomataceae</taxon>
        <taxon>Dyadobacter</taxon>
    </lineage>
</organism>
<dbReference type="PANTHER" id="PTHR47506">
    <property type="entry name" value="TRANSCRIPTIONAL REGULATORY PROTEIN"/>
    <property type="match status" value="1"/>
</dbReference>
<dbReference type="SUPFAM" id="SSF46689">
    <property type="entry name" value="Homeodomain-like"/>
    <property type="match status" value="1"/>
</dbReference>
<dbReference type="Gene3D" id="1.10.357.10">
    <property type="entry name" value="Tetracycline Repressor, domain 2"/>
    <property type="match status" value="1"/>
</dbReference>
<protein>
    <recommendedName>
        <fullName evidence="3">Biofilm operon icaADBC HTH-type negative transcriptional regulator IcaR</fullName>
    </recommendedName>
    <alternativeName>
        <fullName evidence="7">Intercellular adhesion protein R</fullName>
    </alternativeName>
</protein>
<dbReference type="InterPro" id="IPR036271">
    <property type="entry name" value="Tet_transcr_reg_TetR-rel_C_sf"/>
</dbReference>
<evidence type="ECO:0000256" key="3">
    <source>
        <dbReference type="ARBA" id="ARBA00014341"/>
    </source>
</evidence>
<dbReference type="AlphaFoldDB" id="A0A9X1Q9V0"/>
<dbReference type="InterPro" id="IPR009057">
    <property type="entry name" value="Homeodomain-like_sf"/>
</dbReference>
<dbReference type="Pfam" id="PF00440">
    <property type="entry name" value="TetR_N"/>
    <property type="match status" value="1"/>
</dbReference>